<dbReference type="AlphaFoldDB" id="A0A0F9ND97"/>
<dbReference type="SUPFAM" id="SSF46785">
    <property type="entry name" value="Winged helix' DNA-binding domain"/>
    <property type="match status" value="1"/>
</dbReference>
<dbReference type="Gene3D" id="1.10.10.10">
    <property type="entry name" value="Winged helix-like DNA-binding domain superfamily/Winged helix DNA-binding domain"/>
    <property type="match status" value="1"/>
</dbReference>
<protein>
    <recommendedName>
        <fullName evidence="1">Transcription regulator TrmB N-terminal domain-containing protein</fullName>
    </recommendedName>
</protein>
<feature type="non-terminal residue" evidence="2">
    <location>
        <position position="238"/>
    </location>
</feature>
<dbReference type="InterPro" id="IPR036390">
    <property type="entry name" value="WH_DNA-bd_sf"/>
</dbReference>
<evidence type="ECO:0000313" key="2">
    <source>
        <dbReference type="EMBL" id="KKN09937.1"/>
    </source>
</evidence>
<proteinExistence type="predicted"/>
<organism evidence="2">
    <name type="scientific">marine sediment metagenome</name>
    <dbReference type="NCBI Taxonomy" id="412755"/>
    <lineage>
        <taxon>unclassified sequences</taxon>
        <taxon>metagenomes</taxon>
        <taxon>ecological metagenomes</taxon>
    </lineage>
</organism>
<sequence>MTQELHDHLIEKNTSIISIGELSSQISNLLDLEELDAQLYLNLLRMGPVTASTLAKELNIDRTKAYRTIDKLLHLKIVSTTFSKPKLCIANKPEDVLKNILDIKQSQVEKIRNVKDYLITAIKESIPTNCKSSLPSFHITQGTDHIYSEVERLLENATSTVYIATTIKDLAKMYHTDIPEKIKICERNGGKVCLLTHLSDKNHLPFVKRFSATETRLGDLSSKGRMIVEKNSQMIMSD</sequence>
<dbReference type="InterPro" id="IPR036388">
    <property type="entry name" value="WH-like_DNA-bd_sf"/>
</dbReference>
<accession>A0A0F9ND97</accession>
<evidence type="ECO:0000259" key="1">
    <source>
        <dbReference type="Pfam" id="PF01978"/>
    </source>
</evidence>
<dbReference type="PANTHER" id="PTHR34293:SF1">
    <property type="entry name" value="HTH-TYPE TRANSCRIPTIONAL REGULATOR TRMBL2"/>
    <property type="match status" value="1"/>
</dbReference>
<feature type="domain" description="Transcription regulator TrmB N-terminal" evidence="1">
    <location>
        <begin position="30"/>
        <end position="89"/>
    </location>
</feature>
<dbReference type="InterPro" id="IPR051797">
    <property type="entry name" value="TrmB-like"/>
</dbReference>
<gene>
    <name evidence="2" type="ORF">LCGC14_1041690</name>
</gene>
<dbReference type="PANTHER" id="PTHR34293">
    <property type="entry name" value="HTH-TYPE TRANSCRIPTIONAL REGULATOR TRMBL2"/>
    <property type="match status" value="1"/>
</dbReference>
<reference evidence="2" key="1">
    <citation type="journal article" date="2015" name="Nature">
        <title>Complex archaea that bridge the gap between prokaryotes and eukaryotes.</title>
        <authorList>
            <person name="Spang A."/>
            <person name="Saw J.H."/>
            <person name="Jorgensen S.L."/>
            <person name="Zaremba-Niedzwiedzka K."/>
            <person name="Martijn J."/>
            <person name="Lind A.E."/>
            <person name="van Eijk R."/>
            <person name="Schleper C."/>
            <person name="Guy L."/>
            <person name="Ettema T.J."/>
        </authorList>
    </citation>
    <scope>NUCLEOTIDE SEQUENCE</scope>
</reference>
<dbReference type="Pfam" id="PF01978">
    <property type="entry name" value="TrmB"/>
    <property type="match status" value="1"/>
</dbReference>
<comment type="caution">
    <text evidence="2">The sequence shown here is derived from an EMBL/GenBank/DDBJ whole genome shotgun (WGS) entry which is preliminary data.</text>
</comment>
<dbReference type="EMBL" id="LAZR01004292">
    <property type="protein sequence ID" value="KKN09937.1"/>
    <property type="molecule type" value="Genomic_DNA"/>
</dbReference>
<name>A0A0F9ND97_9ZZZZ</name>
<dbReference type="InterPro" id="IPR002831">
    <property type="entry name" value="Tscrpt_reg_TrmB_N"/>
</dbReference>